<comment type="caution">
    <text evidence="2">The sequence shown here is derived from an EMBL/GenBank/DDBJ whole genome shotgun (WGS) entry which is preliminary data.</text>
</comment>
<dbReference type="EMBL" id="CACTIH010010676">
    <property type="protein sequence ID" value="CAA3033356.1"/>
    <property type="molecule type" value="Genomic_DNA"/>
</dbReference>
<keyword evidence="1" id="KW-0732">Signal</keyword>
<organism evidence="2 3">
    <name type="scientific">Olea europaea subsp. europaea</name>
    <dbReference type="NCBI Taxonomy" id="158383"/>
    <lineage>
        <taxon>Eukaryota</taxon>
        <taxon>Viridiplantae</taxon>
        <taxon>Streptophyta</taxon>
        <taxon>Embryophyta</taxon>
        <taxon>Tracheophyta</taxon>
        <taxon>Spermatophyta</taxon>
        <taxon>Magnoliopsida</taxon>
        <taxon>eudicotyledons</taxon>
        <taxon>Gunneridae</taxon>
        <taxon>Pentapetalae</taxon>
        <taxon>asterids</taxon>
        <taxon>lamiids</taxon>
        <taxon>Lamiales</taxon>
        <taxon>Oleaceae</taxon>
        <taxon>Oleeae</taxon>
        <taxon>Olea</taxon>
    </lineage>
</organism>
<gene>
    <name evidence="2" type="ORF">OLEA9_A000236</name>
</gene>
<keyword evidence="3" id="KW-1185">Reference proteome</keyword>
<feature type="signal peptide" evidence="1">
    <location>
        <begin position="1"/>
        <end position="21"/>
    </location>
</feature>
<dbReference type="Gramene" id="OE9A000236T1">
    <property type="protein sequence ID" value="OE9A000236C1"/>
    <property type="gene ID" value="OE9A000236"/>
</dbReference>
<evidence type="ECO:0008006" key="4">
    <source>
        <dbReference type="Google" id="ProtNLM"/>
    </source>
</evidence>
<sequence>MNERSLQIHVLHMLWADVAWCATRTAGAAQQQLEQQQQQQQHRIRVLYKLRGVLTRELDEILGPRQAADERPARLTICIRA</sequence>
<evidence type="ECO:0000313" key="2">
    <source>
        <dbReference type="EMBL" id="CAA3033356.1"/>
    </source>
</evidence>
<proteinExistence type="predicted"/>
<dbReference type="AlphaFoldDB" id="A0A8S0VIB9"/>
<accession>A0A8S0VIB9</accession>
<name>A0A8S0VIB9_OLEEU</name>
<protein>
    <recommendedName>
        <fullName evidence="4">Secreted protein</fullName>
    </recommendedName>
</protein>
<reference evidence="2 3" key="1">
    <citation type="submission" date="2019-12" db="EMBL/GenBank/DDBJ databases">
        <authorList>
            <person name="Alioto T."/>
            <person name="Alioto T."/>
            <person name="Gomez Garrido J."/>
        </authorList>
    </citation>
    <scope>NUCLEOTIDE SEQUENCE [LARGE SCALE GENOMIC DNA]</scope>
</reference>
<feature type="chain" id="PRO_5035862628" description="Secreted protein" evidence="1">
    <location>
        <begin position="22"/>
        <end position="81"/>
    </location>
</feature>
<evidence type="ECO:0000256" key="1">
    <source>
        <dbReference type="SAM" id="SignalP"/>
    </source>
</evidence>
<evidence type="ECO:0000313" key="3">
    <source>
        <dbReference type="Proteomes" id="UP000594638"/>
    </source>
</evidence>
<dbReference type="Proteomes" id="UP000594638">
    <property type="component" value="Unassembled WGS sequence"/>
</dbReference>